<name>A0A1M4VCT7_9LACT</name>
<keyword evidence="1" id="KW-0812">Transmembrane</keyword>
<protein>
    <submittedName>
        <fullName evidence="2">Uncharacterized protein</fullName>
    </submittedName>
</protein>
<evidence type="ECO:0000256" key="1">
    <source>
        <dbReference type="SAM" id="Phobius"/>
    </source>
</evidence>
<dbReference type="STRING" id="1121025.SAMN02745249_00881"/>
<gene>
    <name evidence="2" type="ORF">SAMN02745249_00881</name>
</gene>
<dbReference type="AlphaFoldDB" id="A0A1M4VCT7"/>
<keyword evidence="3" id="KW-1185">Reference proteome</keyword>
<proteinExistence type="predicted"/>
<organism evidence="2 3">
    <name type="scientific">Atopostipes suicloacalis DSM 15692</name>
    <dbReference type="NCBI Taxonomy" id="1121025"/>
    <lineage>
        <taxon>Bacteria</taxon>
        <taxon>Bacillati</taxon>
        <taxon>Bacillota</taxon>
        <taxon>Bacilli</taxon>
        <taxon>Lactobacillales</taxon>
        <taxon>Carnobacteriaceae</taxon>
        <taxon>Atopostipes</taxon>
    </lineage>
</organism>
<feature type="transmembrane region" description="Helical" evidence="1">
    <location>
        <begin position="7"/>
        <end position="27"/>
    </location>
</feature>
<keyword evidence="1" id="KW-1133">Transmembrane helix</keyword>
<keyword evidence="1" id="KW-0472">Membrane</keyword>
<dbReference type="EMBL" id="FQUF01000011">
    <property type="protein sequence ID" value="SHE66745.1"/>
    <property type="molecule type" value="Genomic_DNA"/>
</dbReference>
<sequence length="403" mass="46577">MHKKKLLISSLIAVFGIIIYFVSIPTINEEDLVKLTVEAGDEKLLDDVYFNGYLYDYSLFHWDSYEGVTANETLPYLEGLDAAEDQSLRILQKDYPDFINPLLYDTNINLYYVLNSGNRLLSGYFENYEDNYYVDASTVHLNILNKETNEEISEKVERENYPEGDQVDIVGLYEEYPVVKILYTTTSWNSEYSVEKSNLSVGEYNLETKNYKETSLLNDNGNFYDYSSNFYKAKNNKIQIINYYPYNVYDEPEETNGSNGPTSYLYHFVEDTFIPLKDSMAKYFIGNDNQVFSLTNEGEELILRQYNQTGEKVEQETVLDNEFPISLYEEDQYPIVEVINDRLFIAQSATDEISDQKILPTDLQVFDLHSGESLLTGKIDYDTASEVNALEGYIDSIGKMSDF</sequence>
<dbReference type="Proteomes" id="UP000184128">
    <property type="component" value="Unassembled WGS sequence"/>
</dbReference>
<reference evidence="2 3" key="1">
    <citation type="submission" date="2016-11" db="EMBL/GenBank/DDBJ databases">
        <authorList>
            <person name="Jaros S."/>
            <person name="Januszkiewicz K."/>
            <person name="Wedrychowicz H."/>
        </authorList>
    </citation>
    <scope>NUCLEOTIDE SEQUENCE [LARGE SCALE GENOMIC DNA]</scope>
    <source>
        <strain evidence="2 3">DSM 15692</strain>
    </source>
</reference>
<accession>A0A1M4VCT7</accession>
<evidence type="ECO:0000313" key="3">
    <source>
        <dbReference type="Proteomes" id="UP000184128"/>
    </source>
</evidence>
<evidence type="ECO:0000313" key="2">
    <source>
        <dbReference type="EMBL" id="SHE66745.1"/>
    </source>
</evidence>
<dbReference type="RefSeq" id="WP_073296992.1">
    <property type="nucleotide sequence ID" value="NZ_FQUF01000011.1"/>
</dbReference>